<keyword evidence="1" id="KW-0808">Transferase</keyword>
<protein>
    <submittedName>
        <fullName evidence="4">Acetyltransferase</fullName>
    </submittedName>
</protein>
<comment type="caution">
    <text evidence="4">The sequence shown here is derived from an EMBL/GenBank/DDBJ whole genome shotgun (WGS) entry which is preliminary data.</text>
</comment>
<dbReference type="InterPro" id="IPR050832">
    <property type="entry name" value="Bact_Acetyltransf"/>
</dbReference>
<dbReference type="GO" id="GO:0016747">
    <property type="term" value="F:acyltransferase activity, transferring groups other than amino-acyl groups"/>
    <property type="evidence" value="ECO:0007669"/>
    <property type="project" value="InterPro"/>
</dbReference>
<dbReference type="Pfam" id="PF00583">
    <property type="entry name" value="Acetyltransf_1"/>
    <property type="match status" value="1"/>
</dbReference>
<sequence length="135" mass="14439">MRLHAADTLGGHGDGWNEETASAYAAAFARIVTSEDHMLFVAEAGGDVIGTFQVSLVPCLTARGATRARLEAVQVRADRRSGGVGAAMVLFAEAWARERGAAFVELTSNVARTDAHRFYARLGYAQSHLGFKKSL</sequence>
<evidence type="ECO:0000313" key="5">
    <source>
        <dbReference type="Proteomes" id="UP000600449"/>
    </source>
</evidence>
<name>A0A917QCD2_9HYPH</name>
<gene>
    <name evidence="4" type="ORF">GCM10011322_34310</name>
</gene>
<dbReference type="AlphaFoldDB" id="A0A917QCD2"/>
<accession>A0A917QCD2</accession>
<feature type="domain" description="N-acetyltransferase" evidence="3">
    <location>
        <begin position="1"/>
        <end position="135"/>
    </location>
</feature>
<keyword evidence="5" id="KW-1185">Reference proteome</keyword>
<dbReference type="PANTHER" id="PTHR43877">
    <property type="entry name" value="AMINOALKYLPHOSPHONATE N-ACETYLTRANSFERASE-RELATED-RELATED"/>
    <property type="match status" value="1"/>
</dbReference>
<dbReference type="EMBL" id="BMMF01000010">
    <property type="protein sequence ID" value="GGK44305.1"/>
    <property type="molecule type" value="Genomic_DNA"/>
</dbReference>
<proteinExistence type="predicted"/>
<dbReference type="Proteomes" id="UP000600449">
    <property type="component" value="Unassembled WGS sequence"/>
</dbReference>
<dbReference type="SUPFAM" id="SSF55729">
    <property type="entry name" value="Acyl-CoA N-acyltransferases (Nat)"/>
    <property type="match status" value="1"/>
</dbReference>
<dbReference type="InterPro" id="IPR016181">
    <property type="entry name" value="Acyl_CoA_acyltransferase"/>
</dbReference>
<evidence type="ECO:0000313" key="4">
    <source>
        <dbReference type="EMBL" id="GGK44305.1"/>
    </source>
</evidence>
<dbReference type="InterPro" id="IPR000182">
    <property type="entry name" value="GNAT_dom"/>
</dbReference>
<evidence type="ECO:0000256" key="1">
    <source>
        <dbReference type="ARBA" id="ARBA00022679"/>
    </source>
</evidence>
<evidence type="ECO:0000259" key="3">
    <source>
        <dbReference type="PROSITE" id="PS51186"/>
    </source>
</evidence>
<dbReference type="CDD" id="cd04301">
    <property type="entry name" value="NAT_SF"/>
    <property type="match status" value="1"/>
</dbReference>
<keyword evidence="2" id="KW-0012">Acyltransferase</keyword>
<dbReference type="PANTHER" id="PTHR43877:SF2">
    <property type="entry name" value="AMINOALKYLPHOSPHONATE N-ACETYLTRANSFERASE-RELATED"/>
    <property type="match status" value="1"/>
</dbReference>
<evidence type="ECO:0000256" key="2">
    <source>
        <dbReference type="ARBA" id="ARBA00023315"/>
    </source>
</evidence>
<dbReference type="PROSITE" id="PS51186">
    <property type="entry name" value="GNAT"/>
    <property type="match status" value="1"/>
</dbReference>
<dbReference type="Gene3D" id="3.40.630.30">
    <property type="match status" value="1"/>
</dbReference>
<reference evidence="4 5" key="1">
    <citation type="journal article" date="2014" name="Int. J. Syst. Evol. Microbiol.">
        <title>Complete genome sequence of Corynebacterium casei LMG S-19264T (=DSM 44701T), isolated from a smear-ripened cheese.</title>
        <authorList>
            <consortium name="US DOE Joint Genome Institute (JGI-PGF)"/>
            <person name="Walter F."/>
            <person name="Albersmeier A."/>
            <person name="Kalinowski J."/>
            <person name="Ruckert C."/>
        </authorList>
    </citation>
    <scope>NUCLEOTIDE SEQUENCE [LARGE SCALE GENOMIC DNA]</scope>
    <source>
        <strain evidence="4 5">CGMCC 1.9161</strain>
    </source>
</reference>
<organism evidence="4 5">
    <name type="scientific">Salinarimonas ramus</name>
    <dbReference type="NCBI Taxonomy" id="690164"/>
    <lineage>
        <taxon>Bacteria</taxon>
        <taxon>Pseudomonadati</taxon>
        <taxon>Pseudomonadota</taxon>
        <taxon>Alphaproteobacteria</taxon>
        <taxon>Hyphomicrobiales</taxon>
        <taxon>Salinarimonadaceae</taxon>
        <taxon>Salinarimonas</taxon>
    </lineage>
</organism>